<dbReference type="GO" id="GO:0006629">
    <property type="term" value="P:lipid metabolic process"/>
    <property type="evidence" value="ECO:0007669"/>
    <property type="project" value="InterPro"/>
</dbReference>
<dbReference type="Gene3D" id="3.40.50.1820">
    <property type="entry name" value="alpha/beta hydrolase"/>
    <property type="match status" value="1"/>
</dbReference>
<dbReference type="GO" id="GO:0008374">
    <property type="term" value="F:O-acyltransferase activity"/>
    <property type="evidence" value="ECO:0007669"/>
    <property type="project" value="InterPro"/>
</dbReference>
<evidence type="ECO:0000256" key="1">
    <source>
        <dbReference type="SAM" id="MobiDB-lite"/>
    </source>
</evidence>
<keyword evidence="2" id="KW-0012">Acyltransferase</keyword>
<protein>
    <submittedName>
        <fullName evidence="2">Lecithin:cholesterol acyltransferase</fullName>
    </submittedName>
</protein>
<dbReference type="EMBL" id="CAADJG010000002">
    <property type="protein sequence ID" value="VFS75550.1"/>
    <property type="molecule type" value="Genomic_DNA"/>
</dbReference>
<keyword evidence="2" id="KW-0808">Transferase</keyword>
<dbReference type="InterPro" id="IPR003386">
    <property type="entry name" value="LACT/PDAT_acylTrfase"/>
</dbReference>
<dbReference type="RefSeq" id="WP_134526595.1">
    <property type="nucleotide sequence ID" value="NZ_BJNO01000006.1"/>
</dbReference>
<dbReference type="PANTHER" id="PTHR11440">
    <property type="entry name" value="LECITHIN-CHOLESTEROL ACYLTRANSFERASE-RELATED"/>
    <property type="match status" value="1"/>
</dbReference>
<accession>A0A485BQB3</accession>
<dbReference type="Proteomes" id="UP000332594">
    <property type="component" value="Unassembled WGS sequence"/>
</dbReference>
<organism evidence="2 3">
    <name type="scientific">Raoultella terrigena</name>
    <name type="common">Klebsiella terrigena</name>
    <dbReference type="NCBI Taxonomy" id="577"/>
    <lineage>
        <taxon>Bacteria</taxon>
        <taxon>Pseudomonadati</taxon>
        <taxon>Pseudomonadota</taxon>
        <taxon>Gammaproteobacteria</taxon>
        <taxon>Enterobacterales</taxon>
        <taxon>Enterobacteriaceae</taxon>
        <taxon>Klebsiella/Raoultella group</taxon>
        <taxon>Raoultella</taxon>
    </lineage>
</organism>
<feature type="region of interest" description="Disordered" evidence="1">
    <location>
        <begin position="1"/>
        <end position="20"/>
    </location>
</feature>
<dbReference type="SUPFAM" id="SSF53474">
    <property type="entry name" value="alpha/beta-Hydrolases"/>
    <property type="match status" value="1"/>
</dbReference>
<name>A0A485BQB3_RAOTE</name>
<dbReference type="Pfam" id="PF02450">
    <property type="entry name" value="LCAT"/>
    <property type="match status" value="1"/>
</dbReference>
<sequence>MAEENAAGNESSPSMTCIKPEWDDSGQVCWPGIQNQKKSENAKAVLLQPPVKAIPVIFLPGVMGTNLMTNKSSQTEGIWRGDSLGGVYLKWAGVDGERRRKLLNPDSTKVDNRGDINQTIYSPLSDDGKLFTTRRERGWGEVLSFSYGKFLSVLQGALMDDWQQALVNYGKSVPEKNGVLGQLVGKTLSEGEYAEITGESVLTQGELNHFQNFLFPVHVYGYNWLQDNKTSAEGLVTFIDRTISLYKNQRGHGMPFPAGQEKVIIVTHSMGGLVARYASQVCGAKDKILGIVHGVIPDLGSPAAYRRMKVGAKQEGMAGAVLGNTAKELMPVLARAPAPLQLLPSAKYLSGAPWLTVEGAGEDGSDVKLPQTRDPFGEIYLNKTLWYRLYESDIIDKDENIYSQNWKDYFELMKGRVRPFITELDDKYHSNTYVFYGHNIASDGTLTWRKTSITYPKNRHESDRKQPNNYREIPLPFNRSQMYVVTSSKTPGDGTVPVESLSAICRNSEIKSVLATGVDHQDAYKVSSLKDIQTRPALRFTLRAIVKMVQEIPIP</sequence>
<gene>
    <name evidence="2" type="ORF">NCTC13038_03405</name>
</gene>
<evidence type="ECO:0000313" key="3">
    <source>
        <dbReference type="Proteomes" id="UP000332594"/>
    </source>
</evidence>
<evidence type="ECO:0000313" key="2">
    <source>
        <dbReference type="EMBL" id="VFS75550.1"/>
    </source>
</evidence>
<reference evidence="2 3" key="1">
    <citation type="submission" date="2019-03" db="EMBL/GenBank/DDBJ databases">
        <authorList>
            <consortium name="Pathogen Informatics"/>
        </authorList>
    </citation>
    <scope>NUCLEOTIDE SEQUENCE [LARGE SCALE GENOMIC DNA]</scope>
    <source>
        <strain evidence="2 3">NCTC13038</strain>
    </source>
</reference>
<dbReference type="AlphaFoldDB" id="A0A485BQB3"/>
<dbReference type="InterPro" id="IPR029058">
    <property type="entry name" value="AB_hydrolase_fold"/>
</dbReference>
<proteinExistence type="predicted"/>